<evidence type="ECO:0000313" key="7">
    <source>
        <dbReference type="EMBL" id="MED5051656.1"/>
    </source>
</evidence>
<dbReference type="EMBL" id="JARTLI010000008">
    <property type="protein sequence ID" value="MED5051656.1"/>
    <property type="molecule type" value="Genomic_DNA"/>
</dbReference>
<feature type="domain" description="HTH lacI-type" evidence="5">
    <location>
        <begin position="4"/>
        <end position="59"/>
    </location>
</feature>
<proteinExistence type="predicted"/>
<feature type="domain" description="HTH cro/C1-type" evidence="6">
    <location>
        <begin position="2"/>
        <end position="49"/>
    </location>
</feature>
<dbReference type="InterPro" id="IPR028082">
    <property type="entry name" value="Peripla_BP_I"/>
</dbReference>
<reference evidence="7 8" key="1">
    <citation type="submission" date="2023-03" db="EMBL/GenBank/DDBJ databases">
        <title>Bacillus Genome Sequencing.</title>
        <authorList>
            <person name="Dunlap C."/>
        </authorList>
    </citation>
    <scope>NUCLEOTIDE SEQUENCE [LARGE SCALE GENOMIC DNA]</scope>
    <source>
        <strain evidence="7 8">NRS-38</strain>
    </source>
</reference>
<evidence type="ECO:0000256" key="4">
    <source>
        <dbReference type="ARBA" id="ARBA00023163"/>
    </source>
</evidence>
<dbReference type="PANTHER" id="PTHR30146:SF148">
    <property type="entry name" value="HTH-TYPE TRANSCRIPTIONAL REPRESSOR PURR-RELATED"/>
    <property type="match status" value="1"/>
</dbReference>
<dbReference type="CDD" id="cd01392">
    <property type="entry name" value="HTH_LacI"/>
    <property type="match status" value="1"/>
</dbReference>
<evidence type="ECO:0000256" key="1">
    <source>
        <dbReference type="ARBA" id="ARBA00022491"/>
    </source>
</evidence>
<protein>
    <submittedName>
        <fullName evidence="7">Substrate-binding domain-containing protein</fullName>
    </submittedName>
</protein>
<dbReference type="AlphaFoldDB" id="A0ABD5IUN4"/>
<dbReference type="InterPro" id="IPR001387">
    <property type="entry name" value="Cro/C1-type_HTH"/>
</dbReference>
<evidence type="ECO:0000313" key="8">
    <source>
        <dbReference type="Proteomes" id="UP001339962"/>
    </source>
</evidence>
<keyword evidence="2" id="KW-0805">Transcription regulation</keyword>
<dbReference type="SMART" id="SM00354">
    <property type="entry name" value="HTH_LACI"/>
    <property type="match status" value="1"/>
</dbReference>
<dbReference type="InterPro" id="IPR000843">
    <property type="entry name" value="HTH_LacI"/>
</dbReference>
<evidence type="ECO:0000256" key="2">
    <source>
        <dbReference type="ARBA" id="ARBA00023015"/>
    </source>
</evidence>
<dbReference type="SUPFAM" id="SSF47413">
    <property type="entry name" value="lambda repressor-like DNA-binding domains"/>
    <property type="match status" value="1"/>
</dbReference>
<dbReference type="Proteomes" id="UP001339962">
    <property type="component" value="Unassembled WGS sequence"/>
</dbReference>
<evidence type="ECO:0000256" key="3">
    <source>
        <dbReference type="ARBA" id="ARBA00023125"/>
    </source>
</evidence>
<keyword evidence="3" id="KW-0238">DNA-binding</keyword>
<gene>
    <name evidence="7" type="ORF">P9850_07240</name>
</gene>
<dbReference type="GO" id="GO:0006355">
    <property type="term" value="P:regulation of DNA-templated transcription"/>
    <property type="evidence" value="ECO:0007669"/>
    <property type="project" value="UniProtKB-ARBA"/>
</dbReference>
<dbReference type="Gene3D" id="1.10.260.40">
    <property type="entry name" value="lambda repressor-like DNA-binding domains"/>
    <property type="match status" value="1"/>
</dbReference>
<evidence type="ECO:0000259" key="5">
    <source>
        <dbReference type="PROSITE" id="PS50932"/>
    </source>
</evidence>
<dbReference type="Pfam" id="PF00356">
    <property type="entry name" value="LacI"/>
    <property type="match status" value="1"/>
</dbReference>
<keyword evidence="4" id="KW-0804">Transcription</keyword>
<keyword evidence="1" id="KW-0678">Repressor</keyword>
<dbReference type="PROSITE" id="PS00356">
    <property type="entry name" value="HTH_LACI_1"/>
    <property type="match status" value="1"/>
</dbReference>
<dbReference type="PROSITE" id="PS50932">
    <property type="entry name" value="HTH_LACI_2"/>
    <property type="match status" value="1"/>
</dbReference>
<dbReference type="CDD" id="cd19977">
    <property type="entry name" value="PBP1_EndR-like"/>
    <property type="match status" value="1"/>
</dbReference>
<dbReference type="GO" id="GO:0003677">
    <property type="term" value="F:DNA binding"/>
    <property type="evidence" value="ECO:0007669"/>
    <property type="project" value="UniProtKB-KW"/>
</dbReference>
<name>A0ABD5IUN4_9BACL</name>
<organism evidence="7 8">
    <name type="scientific">Anoxybacteroides rupiense</name>
    <dbReference type="NCBI Taxonomy" id="311460"/>
    <lineage>
        <taxon>Bacteria</taxon>
        <taxon>Bacillati</taxon>
        <taxon>Bacillota</taxon>
        <taxon>Bacilli</taxon>
        <taxon>Bacillales</taxon>
        <taxon>Anoxybacillaceae</taxon>
        <taxon>Anoxybacteroides</taxon>
    </lineage>
</organism>
<dbReference type="Gene3D" id="3.40.50.2300">
    <property type="match status" value="2"/>
</dbReference>
<dbReference type="InterPro" id="IPR046335">
    <property type="entry name" value="LacI/GalR-like_sensor"/>
</dbReference>
<evidence type="ECO:0000259" key="6">
    <source>
        <dbReference type="PROSITE" id="PS50943"/>
    </source>
</evidence>
<accession>A0ABD5IUN4</accession>
<sequence length="340" mass="38937">MQKITMADVAKAANVSKSTVSQYLNKRYEYMSEETKKRIAQAIEELGYQPNFVARSLKQKSTSTIGVIVFNILHMLTTQVLRAIEDVCQERDFHVIVCNTDDDPEKEKKYIEMLRAKQVDGLIIFPTGRNYEWYEKMVNESFPLVFVDRTVPDLPVDAVLLDNYKAAKLAVDHLADVGYERIGIVTPPLVSYNIPRTERVEGFKLAVKARGLQVMDEYIVNLEIPCIKEGLTKLFRSGCPPQALFAINDLTLMEVLHFVQENQLRIPYDIALISIDDVPFASIYTPTLTTIAQPAFEMGRKAAERLFQKIERSHEEKEPQILRLEPVLKKRQSVSWHSNL</sequence>
<dbReference type="PANTHER" id="PTHR30146">
    <property type="entry name" value="LACI-RELATED TRANSCRIPTIONAL REPRESSOR"/>
    <property type="match status" value="1"/>
</dbReference>
<dbReference type="PROSITE" id="PS50943">
    <property type="entry name" value="HTH_CROC1"/>
    <property type="match status" value="1"/>
</dbReference>
<dbReference type="SUPFAM" id="SSF53822">
    <property type="entry name" value="Periplasmic binding protein-like I"/>
    <property type="match status" value="1"/>
</dbReference>
<comment type="caution">
    <text evidence="7">The sequence shown here is derived from an EMBL/GenBank/DDBJ whole genome shotgun (WGS) entry which is preliminary data.</text>
</comment>
<dbReference type="Pfam" id="PF13377">
    <property type="entry name" value="Peripla_BP_3"/>
    <property type="match status" value="1"/>
</dbReference>
<dbReference type="RefSeq" id="WP_044745456.1">
    <property type="nucleotide sequence ID" value="NZ_JACIDF010000001.1"/>
</dbReference>
<dbReference type="InterPro" id="IPR010982">
    <property type="entry name" value="Lambda_DNA-bd_dom_sf"/>
</dbReference>